<dbReference type="AlphaFoldDB" id="A0A5P2YB90"/>
<dbReference type="Pfam" id="PF14897">
    <property type="entry name" value="EpsG"/>
    <property type="match status" value="1"/>
</dbReference>
<feature type="transmembrane region" description="Helical" evidence="1">
    <location>
        <begin position="263"/>
        <end position="279"/>
    </location>
</feature>
<dbReference type="EMBL" id="MK593454">
    <property type="protein sequence ID" value="QEV83897.1"/>
    <property type="molecule type" value="Genomic_DNA"/>
</dbReference>
<organism evidence="2">
    <name type="scientific">Klebsiella pneumoniae</name>
    <dbReference type="NCBI Taxonomy" id="573"/>
    <lineage>
        <taxon>Bacteria</taxon>
        <taxon>Pseudomonadati</taxon>
        <taxon>Pseudomonadota</taxon>
        <taxon>Gammaproteobacteria</taxon>
        <taxon>Enterobacterales</taxon>
        <taxon>Enterobacteriaceae</taxon>
        <taxon>Klebsiella/Raoultella group</taxon>
        <taxon>Klebsiella</taxon>
        <taxon>Klebsiella pneumoniae complex</taxon>
    </lineage>
</organism>
<keyword evidence="1" id="KW-0472">Membrane</keyword>
<dbReference type="InterPro" id="IPR049458">
    <property type="entry name" value="EpsG-like"/>
</dbReference>
<feature type="transmembrane region" description="Helical" evidence="1">
    <location>
        <begin position="157"/>
        <end position="182"/>
    </location>
</feature>
<accession>A0A5P2YB90</accession>
<keyword evidence="1" id="KW-0812">Transmembrane</keyword>
<evidence type="ECO:0000256" key="1">
    <source>
        <dbReference type="SAM" id="Phobius"/>
    </source>
</evidence>
<feature type="transmembrane region" description="Helical" evidence="1">
    <location>
        <begin position="194"/>
        <end position="214"/>
    </location>
</feature>
<feature type="transmembrane region" description="Helical" evidence="1">
    <location>
        <begin position="116"/>
        <end position="133"/>
    </location>
</feature>
<gene>
    <name evidence="2" type="primary">wzy</name>
</gene>
<proteinExistence type="predicted"/>
<reference evidence="2" key="1">
    <citation type="submission" date="2019-03" db="EMBL/GenBank/DDBJ databases">
        <title>Genomic surveillance for hypervirulence and multi-drug resistance in invasive Klebsiella pneumoniae from south and southeast Asia.</title>
        <authorList>
            <person name="Wyres K.L."/>
            <person name="Nguyen T.N.T."/>
            <person name="Lam M.M.C."/>
            <person name="Judd L.M."/>
            <person name="van Vinh Chau N."/>
            <person name="Dance D.A.B."/>
            <person name="Ip M."/>
            <person name="Karkey A."/>
            <person name="Ling C.L."/>
            <person name="Miliya T."/>
            <person name="Newton P.N."/>
            <person name="Nguyen L."/>
            <person name="Sengduangphachanh A."/>
            <person name="Turner P."/>
            <person name="Veeraraghavan B."/>
            <person name="Voong Vinh P."/>
            <person name="Vongsouvath M."/>
            <person name="Thomson N.R."/>
            <person name="Baker S."/>
            <person name="Holt K.E."/>
        </authorList>
    </citation>
    <scope>NUCLEOTIDE SEQUENCE</scope>
    <source>
        <strain evidence="2">1675482</strain>
    </source>
</reference>
<feature type="transmembrane region" description="Helical" evidence="1">
    <location>
        <begin position="314"/>
        <end position="341"/>
    </location>
</feature>
<feature type="transmembrane region" description="Helical" evidence="1">
    <location>
        <begin position="234"/>
        <end position="251"/>
    </location>
</feature>
<keyword evidence="1" id="KW-1133">Transmembrane helix</keyword>
<sequence>MIPYITVLIIIYTWIVLENKTIGRKTIIVPLLLLGTLAAVRYYGVGTDADMYTRYFRFPFNTYAFNFDPDVEAGYQYFVYLIRELYSDDYFVYFAIMAFVCIIPVLYTLKKFSVDYPLSVYIYITFGLYFALYNQVRQAIAMGICFYATKYLLNKEFLKYCLFILIASQFHITALVMIGMYFVCHNKIRLEIKVLSISVLGAIAAPLLIAHMALNNSRYEHYTEAATNNGTNGLLTVGLYTAMALFFYIFGRRIRNEDNNYKIFECMYICGVAALLPVAMLGTDPAGPQRIVQYFLYYIMLLFPVIFKKINNTLITFLFMVMAFVYFILMISNNIAGVFPYKLNSIFELF</sequence>
<protein>
    <submittedName>
        <fullName evidence="2">Repeat unit polymerase</fullName>
    </submittedName>
</protein>
<evidence type="ECO:0000313" key="2">
    <source>
        <dbReference type="EMBL" id="QEV83897.1"/>
    </source>
</evidence>
<name>A0A5P2YB90_KLEPN</name>
<feature type="transmembrane region" description="Helical" evidence="1">
    <location>
        <begin position="291"/>
        <end position="307"/>
    </location>
</feature>
<feature type="transmembrane region" description="Helical" evidence="1">
    <location>
        <begin position="27"/>
        <end position="44"/>
    </location>
</feature>
<feature type="transmembrane region" description="Helical" evidence="1">
    <location>
        <begin position="90"/>
        <end position="109"/>
    </location>
</feature>